<feature type="transmembrane region" description="Helical" evidence="6">
    <location>
        <begin position="312"/>
        <end position="331"/>
    </location>
</feature>
<evidence type="ECO:0000256" key="4">
    <source>
        <dbReference type="ARBA" id="ARBA00023136"/>
    </source>
</evidence>
<dbReference type="AlphaFoldDB" id="S5T3F3"/>
<feature type="transmembrane region" description="Helical" evidence="6">
    <location>
        <begin position="16"/>
        <end position="40"/>
    </location>
</feature>
<dbReference type="InterPro" id="IPR036259">
    <property type="entry name" value="MFS_trans_sf"/>
</dbReference>
<feature type="domain" description="Major facilitator superfamily (MFS) profile" evidence="7">
    <location>
        <begin position="21"/>
        <end position="399"/>
    </location>
</feature>
<evidence type="ECO:0000256" key="2">
    <source>
        <dbReference type="ARBA" id="ARBA00022692"/>
    </source>
</evidence>
<dbReference type="SUPFAM" id="SSF103473">
    <property type="entry name" value="MFS general substrate transporter"/>
    <property type="match status" value="1"/>
</dbReference>
<evidence type="ECO:0000313" key="8">
    <source>
        <dbReference type="EMBL" id="AGS35175.1"/>
    </source>
</evidence>
<dbReference type="PROSITE" id="PS50850">
    <property type="entry name" value="MFS"/>
    <property type="match status" value="1"/>
</dbReference>
<reference evidence="8 9" key="1">
    <citation type="submission" date="2012-11" db="EMBL/GenBank/DDBJ databases">
        <title>The complete genome sequence of Corynebacterium maris Coryn-1 (=DSM 45190).</title>
        <authorList>
            <person name="Schaffert L."/>
            <person name="Albersmeier A."/>
            <person name="Kalinowski J."/>
            <person name="Ruckert C."/>
        </authorList>
    </citation>
    <scope>NUCLEOTIDE SEQUENCE [LARGE SCALE GENOMIC DNA]</scope>
    <source>
        <strain evidence="9">Coryn-1</strain>
    </source>
</reference>
<name>S5T3F3_9CORY</name>
<feature type="transmembrane region" description="Helical" evidence="6">
    <location>
        <begin position="376"/>
        <end position="399"/>
    </location>
</feature>
<feature type="transmembrane region" description="Helical" evidence="6">
    <location>
        <begin position="225"/>
        <end position="246"/>
    </location>
</feature>
<dbReference type="PANTHER" id="PTHR23531">
    <property type="entry name" value="QUINOLENE RESISTANCE PROTEIN NORA"/>
    <property type="match status" value="1"/>
</dbReference>
<dbReference type="eggNOG" id="COG2814">
    <property type="taxonomic scope" value="Bacteria"/>
</dbReference>
<feature type="region of interest" description="Disordered" evidence="5">
    <location>
        <begin position="420"/>
        <end position="443"/>
    </location>
</feature>
<keyword evidence="2 6" id="KW-0812">Transmembrane</keyword>
<dbReference type="InterPro" id="IPR020846">
    <property type="entry name" value="MFS_dom"/>
</dbReference>
<feature type="transmembrane region" description="Helical" evidence="6">
    <location>
        <begin position="252"/>
        <end position="276"/>
    </location>
</feature>
<accession>S5T3F3</accession>
<feature type="transmembrane region" description="Helical" evidence="6">
    <location>
        <begin position="52"/>
        <end position="71"/>
    </location>
</feature>
<sequence length="443" mass="45956">MSGQARPNTGDGQNTNVWAIPGVLATLVAVASAFGAWSLLLPVLPTAVLEHGGSATLAGGTTGIFMAATVVTQVFTPWMLRRFGYRPVMTVAAFMLGVPALGHTLGMDAWIVLLFSALRGTGFGAITVAQSALVAELVPARLLGKATGLIGVFIGLSQMVGLPLGLFLADAFSYNTVFVVAAVVASVAAVMCLRIPALKADPAPLADPAADVAPTPMWKLVAVPALALLTISMSFGAVSSFLPAAVEDLDAAAGSVLGGFMLSIVGGASLVFRYLVGMAADRSGQPGRLLVPSQLLALTGMALMTATVVFGWPVWLLVLAALLFGGGFGAVQNESLLAMFQRTPRSKLSEASAVWNIFFDTGTGLGSVVFGAVASMFLFSGAFGAGAAVIVLGLVITVADRILGIRRGRVTPISFGRPRRQITSGMRRNRRPRRPGFRRSRQK</sequence>
<dbReference type="HOGENOM" id="CLU_001265_10_13_11"/>
<evidence type="ECO:0000259" key="7">
    <source>
        <dbReference type="PROSITE" id="PS50850"/>
    </source>
</evidence>
<protein>
    <recommendedName>
        <fullName evidence="7">Major facilitator superfamily (MFS) profile domain-containing protein</fullName>
    </recommendedName>
</protein>
<dbReference type="Gene3D" id="1.20.1250.20">
    <property type="entry name" value="MFS general substrate transporter like domains"/>
    <property type="match status" value="1"/>
</dbReference>
<dbReference type="PATRIC" id="fig|1224163.3.peg.1710"/>
<dbReference type="InterPro" id="IPR011701">
    <property type="entry name" value="MFS"/>
</dbReference>
<gene>
    <name evidence="8" type="ORF">B841_08510</name>
</gene>
<dbReference type="PANTHER" id="PTHR23531:SF1">
    <property type="entry name" value="QUINOLENE RESISTANCE PROTEIN NORA"/>
    <property type="match status" value="1"/>
</dbReference>
<dbReference type="RefSeq" id="WP_020935108.1">
    <property type="nucleotide sequence ID" value="NC_021915.1"/>
</dbReference>
<evidence type="ECO:0000256" key="3">
    <source>
        <dbReference type="ARBA" id="ARBA00022989"/>
    </source>
</evidence>
<feature type="transmembrane region" description="Helical" evidence="6">
    <location>
        <begin position="146"/>
        <end position="166"/>
    </location>
</feature>
<evidence type="ECO:0000256" key="1">
    <source>
        <dbReference type="ARBA" id="ARBA00004651"/>
    </source>
</evidence>
<dbReference type="EMBL" id="CP003924">
    <property type="protein sequence ID" value="AGS35175.1"/>
    <property type="molecule type" value="Genomic_DNA"/>
</dbReference>
<proteinExistence type="predicted"/>
<dbReference type="GO" id="GO:0022857">
    <property type="term" value="F:transmembrane transporter activity"/>
    <property type="evidence" value="ECO:0007669"/>
    <property type="project" value="InterPro"/>
</dbReference>
<dbReference type="KEGG" id="cmd:B841_08510"/>
<dbReference type="Pfam" id="PF07690">
    <property type="entry name" value="MFS_1"/>
    <property type="match status" value="1"/>
</dbReference>
<dbReference type="GO" id="GO:0005886">
    <property type="term" value="C:plasma membrane"/>
    <property type="evidence" value="ECO:0007669"/>
    <property type="project" value="UniProtKB-SubCell"/>
</dbReference>
<evidence type="ECO:0000256" key="6">
    <source>
        <dbReference type="SAM" id="Phobius"/>
    </source>
</evidence>
<feature type="transmembrane region" description="Helical" evidence="6">
    <location>
        <begin position="83"/>
        <end position="103"/>
    </location>
</feature>
<dbReference type="InterPro" id="IPR052714">
    <property type="entry name" value="MFS_Exporter"/>
</dbReference>
<keyword evidence="3 6" id="KW-1133">Transmembrane helix</keyword>
<keyword evidence="4 6" id="KW-0472">Membrane</keyword>
<comment type="subcellular location">
    <subcellularLocation>
        <location evidence="1">Cell membrane</location>
        <topology evidence="1">Multi-pass membrane protein</topology>
    </subcellularLocation>
</comment>
<feature type="transmembrane region" description="Helical" evidence="6">
    <location>
        <begin position="352"/>
        <end position="370"/>
    </location>
</feature>
<feature type="transmembrane region" description="Helical" evidence="6">
    <location>
        <begin position="172"/>
        <end position="193"/>
    </location>
</feature>
<organism evidence="8 9">
    <name type="scientific">Corynebacterium maris DSM 45190</name>
    <dbReference type="NCBI Taxonomy" id="1224163"/>
    <lineage>
        <taxon>Bacteria</taxon>
        <taxon>Bacillati</taxon>
        <taxon>Actinomycetota</taxon>
        <taxon>Actinomycetes</taxon>
        <taxon>Mycobacteriales</taxon>
        <taxon>Corynebacteriaceae</taxon>
        <taxon>Corynebacterium</taxon>
    </lineage>
</organism>
<keyword evidence="9" id="KW-1185">Reference proteome</keyword>
<evidence type="ECO:0000313" key="9">
    <source>
        <dbReference type="Proteomes" id="UP000015388"/>
    </source>
</evidence>
<dbReference type="Proteomes" id="UP000015388">
    <property type="component" value="Chromosome"/>
</dbReference>
<dbReference type="STRING" id="1224163.B841_08510"/>
<feature type="compositionally biased region" description="Basic residues" evidence="5">
    <location>
        <begin position="427"/>
        <end position="443"/>
    </location>
</feature>
<evidence type="ECO:0000256" key="5">
    <source>
        <dbReference type="SAM" id="MobiDB-lite"/>
    </source>
</evidence>